<organism evidence="1 2">
    <name type="scientific">Candidatus Fonsibacter lacus</name>
    <dbReference type="NCBI Taxonomy" id="2576439"/>
    <lineage>
        <taxon>Bacteria</taxon>
        <taxon>Pseudomonadati</taxon>
        <taxon>Pseudomonadota</taxon>
        <taxon>Alphaproteobacteria</taxon>
        <taxon>Candidatus Pelagibacterales</taxon>
        <taxon>Candidatus Pelagibacterales incertae sedis</taxon>
        <taxon>Candidatus Fonsibacter</taxon>
    </lineage>
</organism>
<name>A0A964UZX8_9PROT</name>
<dbReference type="AlphaFoldDB" id="A0A964UZX8"/>
<evidence type="ECO:0000313" key="1">
    <source>
        <dbReference type="EMBL" id="NBN88101.1"/>
    </source>
</evidence>
<evidence type="ECO:0000313" key="2">
    <source>
        <dbReference type="Proteomes" id="UP000713222"/>
    </source>
</evidence>
<proteinExistence type="predicted"/>
<protein>
    <submittedName>
        <fullName evidence="1">Uncharacterized protein</fullName>
    </submittedName>
</protein>
<reference evidence="1" key="1">
    <citation type="submission" date="2018-10" db="EMBL/GenBank/DDBJ databases">
        <title>Iterative Subtractive Binning of Freshwater Chronoseries Metagenomes Recovers Nearly Complete Genomes from over Four Hundred Novel Species.</title>
        <authorList>
            <person name="Rodriguez-R L.M."/>
            <person name="Tsementzi D."/>
            <person name="Luo C."/>
            <person name="Konstantinidis K.T."/>
        </authorList>
    </citation>
    <scope>NUCLEOTIDE SEQUENCE</scope>
    <source>
        <strain evidence="1">WB7_6_001</strain>
    </source>
</reference>
<dbReference type="EMBL" id="RGET01000048">
    <property type="protein sequence ID" value="NBN88101.1"/>
    <property type="molecule type" value="Genomic_DNA"/>
</dbReference>
<dbReference type="Proteomes" id="UP000713222">
    <property type="component" value="Unassembled WGS sequence"/>
</dbReference>
<comment type="caution">
    <text evidence="1">The sequence shown here is derived from an EMBL/GenBank/DDBJ whole genome shotgun (WGS) entry which is preliminary data.</text>
</comment>
<gene>
    <name evidence="1" type="ORF">EBV32_03305</name>
</gene>
<accession>A0A964UZX8</accession>
<sequence length="74" mass="9054">MYIDDYTLRRLLQELLRRKTRNQIVQEIKLKGEKFHQYNLDKFLEGKDVSLSTLQKIDKYVCRQYYQDGRSPLL</sequence>